<reference evidence="1" key="1">
    <citation type="submission" date="2019-08" db="EMBL/GenBank/DDBJ databases">
        <authorList>
            <person name="Kucharzyk K."/>
            <person name="Murdoch R.W."/>
            <person name="Higgins S."/>
            <person name="Loffler F."/>
        </authorList>
    </citation>
    <scope>NUCLEOTIDE SEQUENCE</scope>
</reference>
<accession>A0A645JGC6</accession>
<name>A0A645JGC6_9ZZZZ</name>
<protein>
    <submittedName>
        <fullName evidence="1">Uncharacterized protein</fullName>
    </submittedName>
</protein>
<proteinExistence type="predicted"/>
<sequence>MNSTKKQIERLKHKIATYKEVAASDADLIKERLASARPDDLQFAAEKAESIARHIARIPAMEAEIEALQANLK</sequence>
<dbReference type="EMBL" id="VSSQ01140606">
    <property type="protein sequence ID" value="MPN62506.1"/>
    <property type="molecule type" value="Genomic_DNA"/>
</dbReference>
<dbReference type="AlphaFoldDB" id="A0A645JGC6"/>
<organism evidence="1">
    <name type="scientific">bioreactor metagenome</name>
    <dbReference type="NCBI Taxonomy" id="1076179"/>
    <lineage>
        <taxon>unclassified sequences</taxon>
        <taxon>metagenomes</taxon>
        <taxon>ecological metagenomes</taxon>
    </lineage>
</organism>
<evidence type="ECO:0000313" key="1">
    <source>
        <dbReference type="EMBL" id="MPN62506.1"/>
    </source>
</evidence>
<comment type="caution">
    <text evidence="1">The sequence shown here is derived from an EMBL/GenBank/DDBJ whole genome shotgun (WGS) entry which is preliminary data.</text>
</comment>
<gene>
    <name evidence="1" type="ORF">SDC9_210255</name>
</gene>